<feature type="transmembrane region" description="Helical" evidence="10">
    <location>
        <begin position="12"/>
        <end position="31"/>
    </location>
</feature>
<dbReference type="AlphaFoldDB" id="A0A066ZZZ0"/>
<comment type="caution">
    <text evidence="11">The sequence shown here is derived from an EMBL/GenBank/DDBJ whole genome shotgun (WGS) entry which is preliminary data.</text>
</comment>
<evidence type="ECO:0000313" key="11">
    <source>
        <dbReference type="EMBL" id="KDN95931.1"/>
    </source>
</evidence>
<feature type="transmembrane region" description="Helical" evidence="10">
    <location>
        <begin position="38"/>
        <end position="55"/>
    </location>
</feature>
<dbReference type="GO" id="GO:0034257">
    <property type="term" value="F:nicotinamide riboside transmembrane transporter activity"/>
    <property type="evidence" value="ECO:0007669"/>
    <property type="project" value="InterPro"/>
</dbReference>
<sequence length="209" mass="23920">MSFIDQVIQSAQAMSGWEAIATLLGLAYLYLAIKESIWAWPCAFVSTLIYTVIFWEGQLPLQSGLNAYYLAMAVYGFWLWRRPKSEEYSVAIHRLSFRWHLALIGSGVVISILLADYLQATHFSKLPYLDAGVMVFSVLTTILMARKVLENWLYWIVVDGVAIFLYAQTGFYFTMVLMAAYVVMVIIGFFEWRQLYRQAPTSEADVSTQ</sequence>
<evidence type="ECO:0000256" key="2">
    <source>
        <dbReference type="ARBA" id="ARBA00004651"/>
    </source>
</evidence>
<feature type="transmembrane region" description="Helical" evidence="10">
    <location>
        <begin position="173"/>
        <end position="192"/>
    </location>
</feature>
<feature type="transmembrane region" description="Helical" evidence="10">
    <location>
        <begin position="101"/>
        <end position="120"/>
    </location>
</feature>
<protein>
    <recommendedName>
        <fullName evidence="4">Nicotinamide riboside transporter PnuC</fullName>
    </recommendedName>
</protein>
<proteinExistence type="inferred from homology"/>
<evidence type="ECO:0000256" key="5">
    <source>
        <dbReference type="ARBA" id="ARBA00022448"/>
    </source>
</evidence>
<keyword evidence="8 10" id="KW-1133">Transmembrane helix</keyword>
<evidence type="ECO:0000256" key="6">
    <source>
        <dbReference type="ARBA" id="ARBA00022475"/>
    </source>
</evidence>
<evidence type="ECO:0000256" key="4">
    <source>
        <dbReference type="ARBA" id="ARBA00017522"/>
    </source>
</evidence>
<dbReference type="PANTHER" id="PTHR36122:SF2">
    <property type="entry name" value="NICOTINAMIDE RIBOSIDE TRANSPORTER PNUC"/>
    <property type="match status" value="1"/>
</dbReference>
<comment type="function">
    <text evidence="1">Required for nicotinamide riboside transport across the inner membrane.</text>
</comment>
<comment type="subcellular location">
    <subcellularLocation>
        <location evidence="2">Cell membrane</location>
        <topology evidence="2">Multi-pass membrane protein</topology>
    </subcellularLocation>
</comment>
<evidence type="ECO:0000313" key="12">
    <source>
        <dbReference type="Proteomes" id="UP000027341"/>
    </source>
</evidence>
<dbReference type="STRING" id="28885.EI16_06480"/>
<keyword evidence="12" id="KW-1185">Reference proteome</keyword>
<evidence type="ECO:0000256" key="7">
    <source>
        <dbReference type="ARBA" id="ARBA00022692"/>
    </source>
</evidence>
<accession>A0A066ZZZ0</accession>
<feature type="transmembrane region" description="Helical" evidence="10">
    <location>
        <begin position="126"/>
        <end position="145"/>
    </location>
</feature>
<feature type="transmembrane region" description="Helical" evidence="10">
    <location>
        <begin position="61"/>
        <end position="80"/>
    </location>
</feature>
<keyword evidence="7 10" id="KW-0812">Transmembrane</keyword>
<evidence type="ECO:0000256" key="3">
    <source>
        <dbReference type="ARBA" id="ARBA00006669"/>
    </source>
</evidence>
<organism evidence="11 12">
    <name type="scientific">Hydrogenovibrio marinus</name>
    <dbReference type="NCBI Taxonomy" id="28885"/>
    <lineage>
        <taxon>Bacteria</taxon>
        <taxon>Pseudomonadati</taxon>
        <taxon>Pseudomonadota</taxon>
        <taxon>Gammaproteobacteria</taxon>
        <taxon>Thiotrichales</taxon>
        <taxon>Piscirickettsiaceae</taxon>
        <taxon>Hydrogenovibrio</taxon>
    </lineage>
</organism>
<dbReference type="InterPro" id="IPR006419">
    <property type="entry name" value="NMN_transpt_PnuC"/>
</dbReference>
<evidence type="ECO:0000256" key="1">
    <source>
        <dbReference type="ARBA" id="ARBA00002672"/>
    </source>
</evidence>
<comment type="similarity">
    <text evidence="3">Belongs to the nicotinamide ribonucleoside (NR) uptake permease (TC 4.B.1) family.</text>
</comment>
<keyword evidence="6" id="KW-1003">Cell membrane</keyword>
<name>A0A066ZZZ0_HYDMR</name>
<gene>
    <name evidence="11" type="ORF">EI16_06480</name>
</gene>
<evidence type="ECO:0000256" key="8">
    <source>
        <dbReference type="ARBA" id="ARBA00022989"/>
    </source>
</evidence>
<dbReference type="RefSeq" id="WP_029911031.1">
    <property type="nucleotide sequence ID" value="NZ_AP020335.1"/>
</dbReference>
<dbReference type="EMBL" id="JMIU01000001">
    <property type="protein sequence ID" value="KDN95931.1"/>
    <property type="molecule type" value="Genomic_DNA"/>
</dbReference>
<keyword evidence="9 10" id="KW-0472">Membrane</keyword>
<dbReference type="GO" id="GO:0005886">
    <property type="term" value="C:plasma membrane"/>
    <property type="evidence" value="ECO:0007669"/>
    <property type="project" value="UniProtKB-SubCell"/>
</dbReference>
<dbReference type="PANTHER" id="PTHR36122">
    <property type="entry name" value="NICOTINAMIDE RIBOSIDE TRANSPORTER PNUC"/>
    <property type="match status" value="1"/>
</dbReference>
<feature type="transmembrane region" description="Helical" evidence="10">
    <location>
        <begin position="152"/>
        <end position="167"/>
    </location>
</feature>
<dbReference type="Pfam" id="PF04973">
    <property type="entry name" value="NMN_transporter"/>
    <property type="match status" value="1"/>
</dbReference>
<reference evidence="11 12" key="1">
    <citation type="submission" date="2014-04" db="EMBL/GenBank/DDBJ databases">
        <title>Draft genome sequence of Hydrogenovibrio marinus MH-110, a model organism for aerobic H2 metabolism.</title>
        <authorList>
            <person name="Cha H.J."/>
            <person name="Jo B.H."/>
            <person name="Hwang B.H."/>
        </authorList>
    </citation>
    <scope>NUCLEOTIDE SEQUENCE [LARGE SCALE GENOMIC DNA]</scope>
    <source>
        <strain evidence="11 12">MH-110</strain>
    </source>
</reference>
<evidence type="ECO:0000256" key="10">
    <source>
        <dbReference type="SAM" id="Phobius"/>
    </source>
</evidence>
<evidence type="ECO:0000256" key="9">
    <source>
        <dbReference type="ARBA" id="ARBA00023136"/>
    </source>
</evidence>
<dbReference type="Proteomes" id="UP000027341">
    <property type="component" value="Unassembled WGS sequence"/>
</dbReference>
<dbReference type="NCBIfam" id="TIGR01528">
    <property type="entry name" value="NMN_trans_PnuC"/>
    <property type="match status" value="1"/>
</dbReference>
<keyword evidence="5" id="KW-0813">Transport</keyword>